<feature type="region of interest" description="Disordered" evidence="15">
    <location>
        <begin position="1196"/>
        <end position="1254"/>
    </location>
</feature>
<dbReference type="Gene3D" id="3.40.50.1580">
    <property type="entry name" value="Nucleoside phosphorylase domain"/>
    <property type="match status" value="1"/>
</dbReference>
<dbReference type="OrthoDB" id="240216at2759"/>
<dbReference type="InterPro" id="IPR000845">
    <property type="entry name" value="Nucleoside_phosphorylase_d"/>
</dbReference>
<evidence type="ECO:0000256" key="6">
    <source>
        <dbReference type="ARBA" id="ARBA00022448"/>
    </source>
</evidence>
<dbReference type="NCBIfam" id="TIGR01700">
    <property type="entry name" value="PNPH"/>
    <property type="match status" value="1"/>
</dbReference>
<dbReference type="Gene3D" id="2.40.30.160">
    <property type="match status" value="1"/>
</dbReference>
<dbReference type="InterPro" id="IPR042231">
    <property type="entry name" value="Cho/carn_acyl_trans_2"/>
</dbReference>
<comment type="similarity">
    <text evidence="4">Belongs to the PNP/MTAP phosphorylase family.</text>
</comment>
<dbReference type="EMBL" id="JAEOAQ010000001">
    <property type="protein sequence ID" value="KAG5421476.1"/>
    <property type="molecule type" value="Genomic_DNA"/>
</dbReference>
<evidence type="ECO:0000256" key="14">
    <source>
        <dbReference type="ARBA" id="ARBA00058131"/>
    </source>
</evidence>
<evidence type="ECO:0000259" key="16">
    <source>
        <dbReference type="Pfam" id="PF00755"/>
    </source>
</evidence>
<dbReference type="SUPFAM" id="SSF53167">
    <property type="entry name" value="Purine and uridine phosphorylases"/>
    <property type="match status" value="1"/>
</dbReference>
<dbReference type="GO" id="GO:0004092">
    <property type="term" value="F:carnitine O-acetyltransferase activity"/>
    <property type="evidence" value="ECO:0007669"/>
    <property type="project" value="TreeGrafter"/>
</dbReference>
<evidence type="ECO:0000313" key="18">
    <source>
        <dbReference type="EMBL" id="KAG5421476.1"/>
    </source>
</evidence>
<keyword evidence="8" id="KW-0808">Transferase</keyword>
<evidence type="ECO:0000256" key="8">
    <source>
        <dbReference type="ARBA" id="ARBA00022679"/>
    </source>
</evidence>
<feature type="domain" description="Choline/carnitine acyltransferase" evidence="16">
    <location>
        <begin position="21"/>
        <end position="655"/>
    </location>
</feature>
<feature type="region of interest" description="Disordered" evidence="15">
    <location>
        <begin position="709"/>
        <end position="742"/>
    </location>
</feature>
<evidence type="ECO:0000256" key="5">
    <source>
        <dbReference type="ARBA" id="ARBA00011886"/>
    </source>
</evidence>
<comment type="function">
    <text evidence="14">The purine nucleoside phosphorylases catalyze the phosphorolytic breakdown of the N-glycosidic bond in the beta-(deoxy)ribonucleoside molecules, with the formation of the corresponding free purine bases and pentose-1-phosphate. Cleaves guanosine and inosine.</text>
</comment>
<keyword evidence="19" id="KW-1185">Reference proteome</keyword>
<evidence type="ECO:0000256" key="15">
    <source>
        <dbReference type="SAM" id="MobiDB-lite"/>
    </source>
</evidence>
<dbReference type="GO" id="GO:0004731">
    <property type="term" value="F:purine-nucleoside phosphorylase activity"/>
    <property type="evidence" value="ECO:0007669"/>
    <property type="project" value="UniProtKB-EC"/>
</dbReference>
<comment type="caution">
    <text evidence="18">The sequence shown here is derived from an EMBL/GenBank/DDBJ whole genome shotgun (WGS) entry which is preliminary data.</text>
</comment>
<dbReference type="PANTHER" id="PTHR22589">
    <property type="entry name" value="CARNITINE O-ACYLTRANSFERASE"/>
    <property type="match status" value="1"/>
</dbReference>
<accession>A0A8H8DEI8</accession>
<dbReference type="InterPro" id="IPR017703">
    <property type="entry name" value="YgfZ/GCV_T_CS"/>
</dbReference>
<dbReference type="NCBIfam" id="TIGR03317">
    <property type="entry name" value="ygfZ_signature"/>
    <property type="match status" value="1"/>
</dbReference>
<dbReference type="InterPro" id="IPR035994">
    <property type="entry name" value="Nucleoside_phosphorylase_sf"/>
</dbReference>
<evidence type="ECO:0000259" key="17">
    <source>
        <dbReference type="Pfam" id="PF01048"/>
    </source>
</evidence>
<evidence type="ECO:0000313" key="19">
    <source>
        <dbReference type="Proteomes" id="UP000669133"/>
    </source>
</evidence>
<keyword evidence="7" id="KW-0328">Glycosyltransferase</keyword>
<dbReference type="GO" id="GO:0006631">
    <property type="term" value="P:fatty acid metabolic process"/>
    <property type="evidence" value="ECO:0007669"/>
    <property type="project" value="UniProtKB-KW"/>
</dbReference>
<dbReference type="CDD" id="cd09009">
    <property type="entry name" value="PNP-EcPNPII_like"/>
    <property type="match status" value="1"/>
</dbReference>
<evidence type="ECO:0000256" key="12">
    <source>
        <dbReference type="ARBA" id="ARBA00031036"/>
    </source>
</evidence>
<sequence length="1602" mass="179384">MATITDFNNTTFQHEAHLPALPVPSLNHTVQQLLAALKPISSPEEYEQLLFEANDFVNNDVINLIQLHLETLYKNHPDKNYLNIVNNDMTPAIYGEIKSDILPRNPYLILEDDPYAKTIHPPNQAERTANLVNSTLKLIVTLRNFTFKPDVTPKNHNPLTMQCFYHLFGCTRMPDLEGGTSDISMKKYKHINDSRHIIILANNQYYSLEVLTEFDEDIYKETKTKHQIIFHDHELVDIFEDIIATTDKIPVEDSIRNCIGSITTQPLKNWKKGRGELNKSNPEQLKLIDDALFVVVLDSNSPETEQEKTSVISHGSSVLSESNIQSGTCTSRWYDKLQLIVTRNSVAGIVWESLTMDSTAILRFISDIYTDSVLKLAKNINGSEYTLFDEAVTFADSTILKPKPELIQFNLTDRLQFLIHLSETSLADLINQHEYKTHTVKLESRLAEEFGLSVDSIMQICFQITNYSLYGRVVNTLEPIMTRKFRDARTELITVQNEAVANLCKLYITSANTAEKFAAFKECCTMHRKQYHDAMQGKGFERHFMSIAQVVHKPEAAKRLNEINSDLPPIPTYDDEGSDEEQRTMLPLLFNTCVDKLSNPELLISNCGNPALRLFGIPPAIDQGFGIGYIIHSDKIIITVCSKHRQTERFLGTFHKVIHDLKISLKRHASFVMHLSESENRKIEFQKLRIENELSHVNLTDPSLKHPVSLTIRSESGTTTPMERQESEETATSLSSSEEGEDSDFELLGGYGYFDYGNLDLRSEEISRTQSHINSGPQSAISSALNSRPHSQTNLSKYVLTHGADIKHKQNLTDRIRDKLMSPSEESMHAPGSNIEIVPPARRGNVSFDTGDDEEDDEKKKAEQVVKSAIKKKQHTISANELKHSQLESVIDPSTNYGLMHEDIYDPDYNIYVTREGINSMILNSKGRVVSDLFMYCDPFHSEKKDLNSDSESLLKQDPSYLLEVDESLLNKLIMMLKLHKLSAKVSITPEKSMTSYYYYNDSLEFDSWLEDVQMQYFRTFDPVNALQSANSFIANEVIFQQGFAKKVLGFAVDNRIPNFGFKFVTDGRISDPESGSVNGDVFSNTFTQQFGTPSHLIPESNVIDRRFQNGVFETADAPSGESLLPFECNLDYTNGLSLDKGCYVGQELTIRTYNNGIIRKRIYPVQFFNLDQYTVDAIKQAQNEDDDDVPVAFHETNEVEQVPSSTLSKLEMSPMFEEEPKESEATKAAPPPSASPFGSSSKPVRKRKSSSGKVLAVRGDMGLCLLSMAEVDKSPFFKVEIPSFEHGHRQVGARAIIPVEQYLQSIHSAASTISSKLDAHPLLARPRVMIICGSGLGGIANTLHKTSDTPIVEIPYSDIPGFKTSTVQGHAGKLVFGLLGSNKVPVMCMVGRLHFYEGYSFQETTFPVRVAKDLGVGTVIVTNAAGGVNENYKPGDLMVIEDHVNFPGLAGWHPLRGPNLEEYGPRFLPLSDAYDHSLRKLFVEKAQELNVTRPIHEGTYFFAAGPTFESRAEVRAIRTLGGDAVGMSTVPEVIIARHCGLRVFALSLITNAGVGAKPPSALHPNPVALDDGMASHAEVLETADEASKDVERIIEATINQL</sequence>
<evidence type="ECO:0000256" key="3">
    <source>
        <dbReference type="ARBA" id="ARBA00005232"/>
    </source>
</evidence>
<dbReference type="SUPFAM" id="SSF52777">
    <property type="entry name" value="CoA-dependent acyltransferases"/>
    <property type="match status" value="2"/>
</dbReference>
<comment type="similarity">
    <text evidence="3">Belongs to the carnitine/choline acetyltransferase family.</text>
</comment>
<evidence type="ECO:0000256" key="2">
    <source>
        <dbReference type="ARBA" id="ARBA00005058"/>
    </source>
</evidence>
<protein>
    <recommendedName>
        <fullName evidence="5">purine-nucleoside phosphorylase</fullName>
        <ecNumber evidence="5">2.4.2.1</ecNumber>
    </recommendedName>
    <alternativeName>
        <fullName evidence="13">Inosine phosphorylase</fullName>
    </alternativeName>
    <alternativeName>
        <fullName evidence="12">Inosine-guanosine phosphorylase</fullName>
    </alternativeName>
</protein>
<dbReference type="InterPro" id="IPR042572">
    <property type="entry name" value="Carn_acyl_trans_N"/>
</dbReference>
<dbReference type="NCBIfam" id="NF006054">
    <property type="entry name" value="PRK08202.1"/>
    <property type="match status" value="1"/>
</dbReference>
<dbReference type="UniPathway" id="UPA00606"/>
<comment type="catalytic activity">
    <reaction evidence="1">
        <text>a purine D-ribonucleoside + phosphate = a purine nucleobase + alpha-D-ribose 1-phosphate</text>
        <dbReference type="Rhea" id="RHEA:19805"/>
        <dbReference type="ChEBI" id="CHEBI:26386"/>
        <dbReference type="ChEBI" id="CHEBI:43474"/>
        <dbReference type="ChEBI" id="CHEBI:57720"/>
        <dbReference type="ChEBI" id="CHEBI:142355"/>
        <dbReference type="EC" id="2.4.2.1"/>
    </reaction>
</comment>
<dbReference type="InterPro" id="IPR011268">
    <property type="entry name" value="Purine_phosphorylase"/>
</dbReference>
<dbReference type="Gene3D" id="1.10.275.20">
    <property type="entry name" value="Choline/Carnitine o-acyltransferase"/>
    <property type="match status" value="1"/>
</dbReference>
<evidence type="ECO:0000256" key="7">
    <source>
        <dbReference type="ARBA" id="ARBA00022676"/>
    </source>
</evidence>
<dbReference type="Gene3D" id="3.30.559.70">
    <property type="entry name" value="Choline/Carnitine o-acyltransferase, domain 2"/>
    <property type="match status" value="1"/>
</dbReference>
<feature type="region of interest" description="Disordered" evidence="15">
    <location>
        <begin position="767"/>
        <end position="789"/>
    </location>
</feature>
<dbReference type="EC" id="2.4.2.1" evidence="5"/>
<evidence type="ECO:0000256" key="13">
    <source>
        <dbReference type="ARBA" id="ARBA00033072"/>
    </source>
</evidence>
<dbReference type="GO" id="GO:0005829">
    <property type="term" value="C:cytosol"/>
    <property type="evidence" value="ECO:0007669"/>
    <property type="project" value="TreeGrafter"/>
</dbReference>
<dbReference type="InterPro" id="IPR023213">
    <property type="entry name" value="CAT-like_dom_sf"/>
</dbReference>
<evidence type="ECO:0000256" key="9">
    <source>
        <dbReference type="ARBA" id="ARBA00022832"/>
    </source>
</evidence>
<feature type="compositionally biased region" description="Polar residues" evidence="15">
    <location>
        <begin position="768"/>
        <end position="789"/>
    </location>
</feature>
<feature type="domain" description="Nucleoside phosphorylase" evidence="17">
    <location>
        <begin position="1329"/>
        <end position="1599"/>
    </location>
</feature>
<dbReference type="InterPro" id="IPR011270">
    <property type="entry name" value="Pur_Nuc_Pase_Ino/Guo-sp"/>
</dbReference>
<dbReference type="Pfam" id="PF01048">
    <property type="entry name" value="PNP_UDP_1"/>
    <property type="match status" value="1"/>
</dbReference>
<dbReference type="SUPFAM" id="SSF103025">
    <property type="entry name" value="Folate-binding domain"/>
    <property type="match status" value="1"/>
</dbReference>
<dbReference type="FunFam" id="3.40.50.1580:FF:000004">
    <property type="entry name" value="Purine nucleoside phosphorylase"/>
    <property type="match status" value="1"/>
</dbReference>
<keyword evidence="9" id="KW-0276">Fatty acid metabolism</keyword>
<evidence type="ECO:0000256" key="1">
    <source>
        <dbReference type="ARBA" id="ARBA00000755"/>
    </source>
</evidence>
<dbReference type="Proteomes" id="UP000669133">
    <property type="component" value="Unassembled WGS sequence"/>
</dbReference>
<feature type="compositionally biased region" description="Polar residues" evidence="15">
    <location>
        <begin position="711"/>
        <end position="722"/>
    </location>
</feature>
<dbReference type="Pfam" id="PF00755">
    <property type="entry name" value="Carn_acyltransf"/>
    <property type="match status" value="1"/>
</dbReference>
<evidence type="ECO:0000256" key="11">
    <source>
        <dbReference type="ARBA" id="ARBA00023315"/>
    </source>
</evidence>
<keyword evidence="6" id="KW-0813">Transport</keyword>
<dbReference type="NCBIfam" id="TIGR01697">
    <property type="entry name" value="PNPH-PUNA-XAPA"/>
    <property type="match status" value="1"/>
</dbReference>
<keyword evidence="10" id="KW-0443">Lipid metabolism</keyword>
<reference evidence="18 19" key="1">
    <citation type="submission" date="2020-12" db="EMBL/GenBank/DDBJ databases">
        <title>Effect of drift, selection, and recombination on the evolution of hybrid genomes in Candida yeast pathogens.</title>
        <authorList>
            <person name="Mixao V."/>
            <person name="Ksiezopolska E."/>
            <person name="Saus E."/>
            <person name="Boekhout T."/>
            <person name="Gacser A."/>
            <person name="Gabaldon T."/>
        </authorList>
    </citation>
    <scope>NUCLEOTIDE SEQUENCE [LARGE SCALE GENOMIC DNA]</scope>
    <source>
        <strain evidence="18 19">BP57</strain>
    </source>
</reference>
<evidence type="ECO:0000256" key="10">
    <source>
        <dbReference type="ARBA" id="ARBA00023098"/>
    </source>
</evidence>
<dbReference type="GeneID" id="93649196"/>
<name>A0A8H8DEI8_9ASCO</name>
<dbReference type="GO" id="GO:0009116">
    <property type="term" value="P:nucleoside metabolic process"/>
    <property type="evidence" value="ECO:0007669"/>
    <property type="project" value="InterPro"/>
</dbReference>
<comment type="pathway">
    <text evidence="2">Purine metabolism; purine nucleoside salvage.</text>
</comment>
<keyword evidence="11" id="KW-0012">Acyltransferase</keyword>
<dbReference type="InterPro" id="IPR039551">
    <property type="entry name" value="Cho/carn_acyl_trans"/>
</dbReference>
<dbReference type="Gene3D" id="3.30.559.10">
    <property type="entry name" value="Chloramphenicol acetyltransferase-like domain"/>
    <property type="match status" value="1"/>
</dbReference>
<dbReference type="InterPro" id="IPR000542">
    <property type="entry name" value="Carn_acyl_trans"/>
</dbReference>
<proteinExistence type="inferred from homology"/>
<gene>
    <name evidence="18" type="ORF">I9W82_000567</name>
</gene>
<dbReference type="PANTHER" id="PTHR22589:SF48">
    <property type="entry name" value="CARNITINE O-ACETYLTRANSFERASE YAT2"/>
    <property type="match status" value="1"/>
</dbReference>
<dbReference type="GO" id="GO:0009437">
    <property type="term" value="P:carnitine metabolic process"/>
    <property type="evidence" value="ECO:0007669"/>
    <property type="project" value="TreeGrafter"/>
</dbReference>
<feature type="region of interest" description="Disordered" evidence="15">
    <location>
        <begin position="823"/>
        <end position="860"/>
    </location>
</feature>
<dbReference type="RefSeq" id="XP_067550592.1">
    <property type="nucleotide sequence ID" value="XM_067694871.1"/>
</dbReference>
<organism evidence="18 19">
    <name type="scientific">Candida metapsilosis</name>
    <dbReference type="NCBI Taxonomy" id="273372"/>
    <lineage>
        <taxon>Eukaryota</taxon>
        <taxon>Fungi</taxon>
        <taxon>Dikarya</taxon>
        <taxon>Ascomycota</taxon>
        <taxon>Saccharomycotina</taxon>
        <taxon>Pichiomycetes</taxon>
        <taxon>Debaryomycetaceae</taxon>
        <taxon>Candida/Lodderomyces clade</taxon>
        <taxon>Candida</taxon>
    </lineage>
</organism>
<evidence type="ECO:0000256" key="4">
    <source>
        <dbReference type="ARBA" id="ARBA00006751"/>
    </source>
</evidence>